<dbReference type="GO" id="GO:0042626">
    <property type="term" value="F:ATPase-coupled transmembrane transporter activity"/>
    <property type="evidence" value="ECO:0007669"/>
    <property type="project" value="InterPro"/>
</dbReference>
<dbReference type="EMBL" id="FYEH01000015">
    <property type="protein sequence ID" value="SNB76666.1"/>
    <property type="molecule type" value="Genomic_DNA"/>
</dbReference>
<dbReference type="InterPro" id="IPR010067">
    <property type="entry name" value="ABC_SsuA_sub-bd"/>
</dbReference>
<comment type="subcellular location">
    <subcellularLocation>
        <location evidence="1">Periplasm</location>
    </subcellularLocation>
</comment>
<gene>
    <name evidence="8" type="ORF">SAMN07250955_11554</name>
</gene>
<dbReference type="OrthoDB" id="7374754at2"/>
<dbReference type="SUPFAM" id="SSF53850">
    <property type="entry name" value="Periplasmic binding protein-like II"/>
    <property type="match status" value="1"/>
</dbReference>
<feature type="domain" description="Solute-binding protein family 3/N-terminal" evidence="7">
    <location>
        <begin position="32"/>
        <end position="248"/>
    </location>
</feature>
<evidence type="ECO:0000256" key="4">
    <source>
        <dbReference type="ARBA" id="ARBA00022729"/>
    </source>
</evidence>
<dbReference type="PROSITE" id="PS51318">
    <property type="entry name" value="TAT"/>
    <property type="match status" value="1"/>
</dbReference>
<comment type="similarity">
    <text evidence="2">Belongs to the bacterial solute-binding protein SsuA/TauA family.</text>
</comment>
<evidence type="ECO:0000256" key="2">
    <source>
        <dbReference type="ARBA" id="ARBA00010742"/>
    </source>
</evidence>
<dbReference type="AlphaFoldDB" id="A0A212RVA5"/>
<evidence type="ECO:0000256" key="6">
    <source>
        <dbReference type="ARBA" id="ARBA00070228"/>
    </source>
</evidence>
<dbReference type="RefSeq" id="WP_088562639.1">
    <property type="nucleotide sequence ID" value="NZ_FYEH01000015.1"/>
</dbReference>
<accession>A0A212RVA5</accession>
<keyword evidence="3" id="KW-0813">Transport</keyword>
<dbReference type="Pfam" id="PF09084">
    <property type="entry name" value="NMT1"/>
    <property type="match status" value="1"/>
</dbReference>
<dbReference type="InterPro" id="IPR006311">
    <property type="entry name" value="TAT_signal"/>
</dbReference>
<keyword evidence="4" id="KW-0732">Signal</keyword>
<name>A0A212RVA5_9PROT</name>
<dbReference type="Gene3D" id="3.40.190.10">
    <property type="entry name" value="Periplasmic binding protein-like II"/>
    <property type="match status" value="2"/>
</dbReference>
<evidence type="ECO:0000256" key="1">
    <source>
        <dbReference type="ARBA" id="ARBA00004418"/>
    </source>
</evidence>
<evidence type="ECO:0000256" key="3">
    <source>
        <dbReference type="ARBA" id="ARBA00022448"/>
    </source>
</evidence>
<dbReference type="SMART" id="SM00062">
    <property type="entry name" value="PBPb"/>
    <property type="match status" value="1"/>
</dbReference>
<evidence type="ECO:0000313" key="8">
    <source>
        <dbReference type="EMBL" id="SNB76666.1"/>
    </source>
</evidence>
<keyword evidence="9" id="KW-1185">Reference proteome</keyword>
<evidence type="ECO:0000256" key="5">
    <source>
        <dbReference type="ARBA" id="ARBA00055538"/>
    </source>
</evidence>
<evidence type="ECO:0000313" key="9">
    <source>
        <dbReference type="Proteomes" id="UP000197065"/>
    </source>
</evidence>
<proteinExistence type="inferred from homology"/>
<protein>
    <recommendedName>
        <fullName evidence="6">Putative aliphatic sulfonates-binding protein</fullName>
    </recommendedName>
</protein>
<dbReference type="FunFam" id="3.40.190.10:FF:000050">
    <property type="entry name" value="Sulfonate ABC transporter substrate-binding protein"/>
    <property type="match status" value="1"/>
</dbReference>
<comment type="function">
    <text evidence="5">Part of a binding-protein-dependent transport system for aliphatic sulfonates. Putative binding protein.</text>
</comment>
<dbReference type="GO" id="GO:0042597">
    <property type="term" value="C:periplasmic space"/>
    <property type="evidence" value="ECO:0007669"/>
    <property type="project" value="UniProtKB-SubCell"/>
</dbReference>
<evidence type="ECO:0000259" key="7">
    <source>
        <dbReference type="SMART" id="SM00062"/>
    </source>
</evidence>
<reference evidence="8 9" key="1">
    <citation type="submission" date="2017-06" db="EMBL/GenBank/DDBJ databases">
        <authorList>
            <person name="Kim H.J."/>
            <person name="Triplett B.A."/>
        </authorList>
    </citation>
    <scope>NUCLEOTIDE SEQUENCE [LARGE SCALE GENOMIC DNA]</scope>
    <source>
        <strain evidence="8 9">B29T1</strain>
    </source>
</reference>
<dbReference type="InterPro" id="IPR015168">
    <property type="entry name" value="SsuA/THI5"/>
</dbReference>
<organism evidence="8 9">
    <name type="scientific">Arboricoccus pini</name>
    <dbReference type="NCBI Taxonomy" id="1963835"/>
    <lineage>
        <taxon>Bacteria</taxon>
        <taxon>Pseudomonadati</taxon>
        <taxon>Pseudomonadota</taxon>
        <taxon>Alphaproteobacteria</taxon>
        <taxon>Geminicoccales</taxon>
        <taxon>Geminicoccaceae</taxon>
        <taxon>Arboricoccus</taxon>
    </lineage>
</organism>
<dbReference type="NCBIfam" id="TIGR01728">
    <property type="entry name" value="SsuA_fam"/>
    <property type="match status" value="1"/>
</dbReference>
<dbReference type="Proteomes" id="UP000197065">
    <property type="component" value="Unassembled WGS sequence"/>
</dbReference>
<dbReference type="InterPro" id="IPR001638">
    <property type="entry name" value="Solute-binding_3/MltF_N"/>
</dbReference>
<dbReference type="PANTHER" id="PTHR30024:SF42">
    <property type="entry name" value="ALIPHATIC SULFONATES-BINDING PROTEIN-RELATED"/>
    <property type="match status" value="1"/>
</dbReference>
<dbReference type="GO" id="GO:0016020">
    <property type="term" value="C:membrane"/>
    <property type="evidence" value="ECO:0007669"/>
    <property type="project" value="InterPro"/>
</dbReference>
<dbReference type="PANTHER" id="PTHR30024">
    <property type="entry name" value="ALIPHATIC SULFONATES-BINDING PROTEIN-RELATED"/>
    <property type="match status" value="1"/>
</dbReference>
<sequence>MSVMSRRFLLSAGATLSVAGMSARSRARAATSVRFSYQKSSALLLVLKSNGRLAASLSPLGCEPVFSEFTSVMEPMNAGVVDFHADCADAVPIFTQAAGAELTYYAKELPSPHAEAIIVPASSPIKAVSDLAGRTIAVQKGSGAHYLLIAALGKAGLSVKDVTIAYLQAPDASAAFQNGSIDAWSIWDPFLAIAEARSPVRILADGADGLTDYTRYYMVGTDFASRNPEIVKAVFGALAEAGAWMRAHPAEAASLLAPVWGDVPVPVIAKVNSRRSYDVAPVTAVDLESQQKLADVFHDAGLIPTSLNTSAVPIWRPS</sequence>